<protein>
    <submittedName>
        <fullName evidence="1">Uncharacterized protein</fullName>
    </submittedName>
</protein>
<dbReference type="Proteomes" id="UP000008068">
    <property type="component" value="Unassembled WGS sequence"/>
</dbReference>
<dbReference type="HOGENOM" id="CLU_2111041_0_0_1"/>
<name>G0NK00_CAEBE</name>
<sequence length="115" mass="13412">MDHVNDLESEELCVEFEDVETVKVVELLKKWQSGEKSVNLKRLDLSNVGEDEYQPLIEMLDKLDGVSESRSRCNWEQQVFYAEKYPKHGLFIANRAKVIKYEEGGLVLLDYQNDN</sequence>
<gene>
    <name evidence="1" type="ORF">CAEBREN_04261</name>
</gene>
<evidence type="ECO:0000313" key="2">
    <source>
        <dbReference type="Proteomes" id="UP000008068"/>
    </source>
</evidence>
<dbReference type="EMBL" id="GL379897">
    <property type="protein sequence ID" value="EGT32683.1"/>
    <property type="molecule type" value="Genomic_DNA"/>
</dbReference>
<dbReference type="AlphaFoldDB" id="G0NK00"/>
<organism evidence="2">
    <name type="scientific">Caenorhabditis brenneri</name>
    <name type="common">Nematode worm</name>
    <dbReference type="NCBI Taxonomy" id="135651"/>
    <lineage>
        <taxon>Eukaryota</taxon>
        <taxon>Metazoa</taxon>
        <taxon>Ecdysozoa</taxon>
        <taxon>Nematoda</taxon>
        <taxon>Chromadorea</taxon>
        <taxon>Rhabditida</taxon>
        <taxon>Rhabditina</taxon>
        <taxon>Rhabditomorpha</taxon>
        <taxon>Rhabditoidea</taxon>
        <taxon>Rhabditidae</taxon>
        <taxon>Peloderinae</taxon>
        <taxon>Caenorhabditis</taxon>
    </lineage>
</organism>
<reference evidence="2" key="1">
    <citation type="submission" date="2011-07" db="EMBL/GenBank/DDBJ databases">
        <authorList>
            <consortium name="Caenorhabditis brenneri Sequencing and Analysis Consortium"/>
            <person name="Wilson R.K."/>
        </authorList>
    </citation>
    <scope>NUCLEOTIDE SEQUENCE [LARGE SCALE GENOMIC DNA]</scope>
    <source>
        <strain evidence="2">PB2801</strain>
    </source>
</reference>
<accession>G0NK00</accession>
<evidence type="ECO:0000313" key="1">
    <source>
        <dbReference type="EMBL" id="EGT32683.1"/>
    </source>
</evidence>
<keyword evidence="2" id="KW-1185">Reference proteome</keyword>
<proteinExistence type="predicted"/>
<dbReference type="InParanoid" id="G0NK00"/>